<proteinExistence type="inferred from homology"/>
<evidence type="ECO:0000256" key="1">
    <source>
        <dbReference type="ARBA" id="ARBA00007905"/>
    </source>
</evidence>
<dbReference type="FunFam" id="3.20.20.100:FF:000002">
    <property type="entry name" value="2,5-diketo-D-gluconic acid reductase A"/>
    <property type="match status" value="1"/>
</dbReference>
<evidence type="ECO:0000256" key="4">
    <source>
        <dbReference type="ARBA" id="ARBA00049445"/>
    </source>
</evidence>
<dbReference type="EMBL" id="QFOH01000009">
    <property type="protein sequence ID" value="PZP24491.1"/>
    <property type="molecule type" value="Genomic_DNA"/>
</dbReference>
<dbReference type="RefSeq" id="WP_273231017.1">
    <property type="nucleotide sequence ID" value="NZ_QFOH01000009.1"/>
</dbReference>
<evidence type="ECO:0000256" key="3">
    <source>
        <dbReference type="ARBA" id="ARBA00023002"/>
    </source>
</evidence>
<dbReference type="Proteomes" id="UP000249198">
    <property type="component" value="Unassembled WGS sequence"/>
</dbReference>
<protein>
    <submittedName>
        <fullName evidence="9">Oxidoreductase</fullName>
    </submittedName>
</protein>
<dbReference type="PRINTS" id="PR00069">
    <property type="entry name" value="ALDKETRDTASE"/>
</dbReference>
<dbReference type="InterPro" id="IPR018170">
    <property type="entry name" value="Aldo/ket_reductase_CS"/>
</dbReference>
<comment type="catalytic activity">
    <reaction evidence="4">
        <text>hydroxyacetone + NADP(+) = methylglyoxal + NADPH + H(+)</text>
        <dbReference type="Rhea" id="RHEA:27986"/>
        <dbReference type="ChEBI" id="CHEBI:15378"/>
        <dbReference type="ChEBI" id="CHEBI:17158"/>
        <dbReference type="ChEBI" id="CHEBI:27957"/>
        <dbReference type="ChEBI" id="CHEBI:57783"/>
        <dbReference type="ChEBI" id="CHEBI:58349"/>
    </reaction>
</comment>
<keyword evidence="3" id="KW-0560">Oxidoreductase</keyword>
<dbReference type="InterPro" id="IPR020471">
    <property type="entry name" value="AKR"/>
</dbReference>
<dbReference type="AlphaFoldDB" id="A0A2W5CYL7"/>
<gene>
    <name evidence="9" type="ORF">DI599_08625</name>
</gene>
<dbReference type="GO" id="GO:0016616">
    <property type="term" value="F:oxidoreductase activity, acting on the CH-OH group of donors, NAD or NADP as acceptor"/>
    <property type="evidence" value="ECO:0007669"/>
    <property type="project" value="UniProtKB-ARBA"/>
</dbReference>
<organism evidence="9 10">
    <name type="scientific">Pseudomonas kuykendallii</name>
    <dbReference type="NCBI Taxonomy" id="1007099"/>
    <lineage>
        <taxon>Bacteria</taxon>
        <taxon>Pseudomonadati</taxon>
        <taxon>Pseudomonadota</taxon>
        <taxon>Gammaproteobacteria</taxon>
        <taxon>Pseudomonadales</taxon>
        <taxon>Pseudomonadaceae</taxon>
        <taxon>Pseudomonas</taxon>
    </lineage>
</organism>
<comment type="similarity">
    <text evidence="1">Belongs to the aldo/keto reductase family.</text>
</comment>
<feature type="site" description="Lowers pKa of active site Tyr" evidence="7">
    <location>
        <position position="76"/>
    </location>
</feature>
<feature type="binding site" evidence="6">
    <location>
        <position position="109"/>
    </location>
    <ligand>
        <name>substrate</name>
    </ligand>
</feature>
<evidence type="ECO:0000259" key="8">
    <source>
        <dbReference type="Pfam" id="PF00248"/>
    </source>
</evidence>
<dbReference type="PIRSF" id="PIRSF000097">
    <property type="entry name" value="AKR"/>
    <property type="match status" value="1"/>
</dbReference>
<dbReference type="InterPro" id="IPR023210">
    <property type="entry name" value="NADP_OxRdtase_dom"/>
</dbReference>
<dbReference type="SUPFAM" id="SSF51430">
    <property type="entry name" value="NAD(P)-linked oxidoreductase"/>
    <property type="match status" value="1"/>
</dbReference>
<feature type="domain" description="NADP-dependent oxidoreductase" evidence="8">
    <location>
        <begin position="18"/>
        <end position="262"/>
    </location>
</feature>
<keyword evidence="2" id="KW-0521">NADP</keyword>
<feature type="active site" description="Proton donor" evidence="5">
    <location>
        <position position="51"/>
    </location>
</feature>
<dbReference type="Pfam" id="PF00248">
    <property type="entry name" value="Aldo_ket_red"/>
    <property type="match status" value="1"/>
</dbReference>
<name>A0A2W5CYL7_9PSED</name>
<dbReference type="Gene3D" id="3.20.20.100">
    <property type="entry name" value="NADP-dependent oxidoreductase domain"/>
    <property type="match status" value="1"/>
</dbReference>
<evidence type="ECO:0000256" key="2">
    <source>
        <dbReference type="ARBA" id="ARBA00022857"/>
    </source>
</evidence>
<evidence type="ECO:0000313" key="10">
    <source>
        <dbReference type="Proteomes" id="UP000249198"/>
    </source>
</evidence>
<sequence>MSSIPDITLNDGTQIPQFGLGTWQIPDNEAADAVRHALELGYRHIDTAAIYKNERGVGAGIAAAGLPREQLYVTTKLWNQDQGYDSALRACEESLKRLGLDHVNLYLIHWPCPDQGKFLDAWKAMIRLREEGLVTSIGVSNFRPDDAEVLIMETGVVPAVNQIEVHPFFQQKEMRDFNRYKGIATQAWSPLARGGDLLPHPTIQALAQKHGKTPAQVVLRWHIELGLIVFPKSVHPERIRENLDVFDFRLDADDLLRIAELEEGRRTGPDPSTFS</sequence>
<evidence type="ECO:0000313" key="9">
    <source>
        <dbReference type="EMBL" id="PZP24491.1"/>
    </source>
</evidence>
<evidence type="ECO:0000256" key="5">
    <source>
        <dbReference type="PIRSR" id="PIRSR000097-1"/>
    </source>
</evidence>
<evidence type="ECO:0000256" key="7">
    <source>
        <dbReference type="PIRSR" id="PIRSR000097-3"/>
    </source>
</evidence>
<accession>A0A2W5CYL7</accession>
<dbReference type="PANTHER" id="PTHR43827:SF3">
    <property type="entry name" value="NADP-DEPENDENT OXIDOREDUCTASE DOMAIN-CONTAINING PROTEIN"/>
    <property type="match status" value="1"/>
</dbReference>
<dbReference type="PANTHER" id="PTHR43827">
    <property type="entry name" value="2,5-DIKETO-D-GLUCONIC ACID REDUCTASE"/>
    <property type="match status" value="1"/>
</dbReference>
<comment type="caution">
    <text evidence="9">The sequence shown here is derived from an EMBL/GenBank/DDBJ whole genome shotgun (WGS) entry which is preliminary data.</text>
</comment>
<evidence type="ECO:0000256" key="6">
    <source>
        <dbReference type="PIRSR" id="PIRSR000097-2"/>
    </source>
</evidence>
<dbReference type="PROSITE" id="PS00798">
    <property type="entry name" value="ALDOKETO_REDUCTASE_1"/>
    <property type="match status" value="1"/>
</dbReference>
<dbReference type="InterPro" id="IPR036812">
    <property type="entry name" value="NAD(P)_OxRdtase_dom_sf"/>
</dbReference>
<reference evidence="9 10" key="1">
    <citation type="submission" date="2017-08" db="EMBL/GenBank/DDBJ databases">
        <title>Infants hospitalized years apart are colonized by the same room-sourced microbial strains.</title>
        <authorList>
            <person name="Brooks B."/>
            <person name="Olm M.R."/>
            <person name="Firek B.A."/>
            <person name="Baker R."/>
            <person name="Thomas B.C."/>
            <person name="Morowitz M.J."/>
            <person name="Banfield J.F."/>
        </authorList>
    </citation>
    <scope>NUCLEOTIDE SEQUENCE [LARGE SCALE GENOMIC DNA]</scope>
    <source>
        <strain evidence="9">S2_009_000_R2_77</strain>
    </source>
</reference>